<protein>
    <recommendedName>
        <fullName evidence="8">Peptidase M48 domain-containing protein</fullName>
    </recommendedName>
</protein>
<dbReference type="Gene3D" id="3.30.2010.10">
    <property type="entry name" value="Metalloproteases ('zincins'), catalytic domain"/>
    <property type="match status" value="1"/>
</dbReference>
<dbReference type="GO" id="GO:0016020">
    <property type="term" value="C:membrane"/>
    <property type="evidence" value="ECO:0007669"/>
    <property type="project" value="TreeGrafter"/>
</dbReference>
<evidence type="ECO:0000256" key="1">
    <source>
        <dbReference type="ARBA" id="ARBA00022670"/>
    </source>
</evidence>
<keyword evidence="2" id="KW-0479">Metal-binding</keyword>
<keyword evidence="1 6" id="KW-0645">Protease</keyword>
<dbReference type="GO" id="GO:0004222">
    <property type="term" value="F:metalloendopeptidase activity"/>
    <property type="evidence" value="ECO:0007669"/>
    <property type="project" value="InterPro"/>
</dbReference>
<keyword evidence="5 6" id="KW-0482">Metalloprotease</keyword>
<feature type="domain" description="Peptidase M48" evidence="8">
    <location>
        <begin position="173"/>
        <end position="334"/>
    </location>
</feature>
<keyword evidence="4 6" id="KW-0862">Zinc</keyword>
<dbReference type="SMR" id="A0A7S3VR09"/>
<comment type="similarity">
    <text evidence="6">Belongs to the peptidase M48 family.</text>
</comment>
<evidence type="ECO:0000256" key="6">
    <source>
        <dbReference type="RuleBase" id="RU003983"/>
    </source>
</evidence>
<dbReference type="EMBL" id="HBIP01023766">
    <property type="protein sequence ID" value="CAE0499164.1"/>
    <property type="molecule type" value="Transcribed_RNA"/>
</dbReference>
<proteinExistence type="inferred from homology"/>
<dbReference type="InterPro" id="IPR051156">
    <property type="entry name" value="Mito/Outer_Membr_Metalloprot"/>
</dbReference>
<gene>
    <name evidence="9" type="ORF">DTER00134_LOCUS14237</name>
</gene>
<reference evidence="9" key="1">
    <citation type="submission" date="2021-01" db="EMBL/GenBank/DDBJ databases">
        <authorList>
            <person name="Corre E."/>
            <person name="Pelletier E."/>
            <person name="Niang G."/>
            <person name="Scheremetjew M."/>
            <person name="Finn R."/>
            <person name="Kale V."/>
            <person name="Holt S."/>
            <person name="Cochrane G."/>
            <person name="Meng A."/>
            <person name="Brown T."/>
            <person name="Cohen L."/>
        </authorList>
    </citation>
    <scope>NUCLEOTIDE SEQUENCE</scope>
    <source>
        <strain evidence="9">CCMP1320</strain>
    </source>
</reference>
<keyword evidence="7" id="KW-1133">Transmembrane helix</keyword>
<evidence type="ECO:0000256" key="2">
    <source>
        <dbReference type="ARBA" id="ARBA00022723"/>
    </source>
</evidence>
<sequence length="369" mass="40720">MLPRAFRAFIQGAAQGHRALAQSARTGARASNLLHPNEAVLNLRMQCIRQAWTDSQGYTHFDKGGGAKRLWVQGLSNRYMQGAAATTVVLGATYYYTNLEEVPYTHRKHSMMFVSKQREKELGTAMFDMQRREAAMKNTLLPSHHPYVAAVKRAGMRVAEVAADGSGGGVFEHMKDVQWEFAVISSPVPNAFVVPGGKVVVYTGLLELLGSEEELAAVLAHETGHVLARHHAERLSSFNLWGIIKVLSWMLFGIGLPNAAFALGIFLPYSRRAEHEADAIGLQLMARACFDPKACTTMLQKLHGQEKKQPLATATPAFLRTHPLTNERVQRVKDALPQAYKTYQDSGCGQAVGFLRGVVPESEFLFVED</sequence>
<organism evidence="9">
    <name type="scientific">Dunaliella tertiolecta</name>
    <name type="common">Green alga</name>
    <dbReference type="NCBI Taxonomy" id="3047"/>
    <lineage>
        <taxon>Eukaryota</taxon>
        <taxon>Viridiplantae</taxon>
        <taxon>Chlorophyta</taxon>
        <taxon>core chlorophytes</taxon>
        <taxon>Chlorophyceae</taxon>
        <taxon>CS clade</taxon>
        <taxon>Chlamydomonadales</taxon>
        <taxon>Dunaliellaceae</taxon>
        <taxon>Dunaliella</taxon>
    </lineage>
</organism>
<feature type="transmembrane region" description="Helical" evidence="7">
    <location>
        <begin position="246"/>
        <end position="267"/>
    </location>
</feature>
<evidence type="ECO:0000256" key="5">
    <source>
        <dbReference type="ARBA" id="ARBA00023049"/>
    </source>
</evidence>
<evidence type="ECO:0000259" key="8">
    <source>
        <dbReference type="Pfam" id="PF01435"/>
    </source>
</evidence>
<dbReference type="InterPro" id="IPR001915">
    <property type="entry name" value="Peptidase_M48"/>
</dbReference>
<dbReference type="Pfam" id="PF01435">
    <property type="entry name" value="Peptidase_M48"/>
    <property type="match status" value="1"/>
</dbReference>
<name>A0A7S3VR09_DUNTE</name>
<evidence type="ECO:0000256" key="4">
    <source>
        <dbReference type="ARBA" id="ARBA00022833"/>
    </source>
</evidence>
<keyword evidence="7" id="KW-0812">Transmembrane</keyword>
<dbReference type="CDD" id="cd07331">
    <property type="entry name" value="M48C_Oma1_like"/>
    <property type="match status" value="1"/>
</dbReference>
<keyword evidence="7" id="KW-0472">Membrane</keyword>
<dbReference type="PANTHER" id="PTHR22726:SF1">
    <property type="entry name" value="METALLOENDOPEPTIDASE OMA1, MITOCHONDRIAL"/>
    <property type="match status" value="1"/>
</dbReference>
<evidence type="ECO:0000256" key="3">
    <source>
        <dbReference type="ARBA" id="ARBA00022801"/>
    </source>
</evidence>
<dbReference type="PANTHER" id="PTHR22726">
    <property type="entry name" value="METALLOENDOPEPTIDASE OMA1"/>
    <property type="match status" value="1"/>
</dbReference>
<dbReference type="GO" id="GO:0051603">
    <property type="term" value="P:proteolysis involved in protein catabolic process"/>
    <property type="evidence" value="ECO:0007669"/>
    <property type="project" value="TreeGrafter"/>
</dbReference>
<comment type="cofactor">
    <cofactor evidence="6">
        <name>Zn(2+)</name>
        <dbReference type="ChEBI" id="CHEBI:29105"/>
    </cofactor>
    <text evidence="6">Binds 1 zinc ion per subunit.</text>
</comment>
<dbReference type="GO" id="GO:0046872">
    <property type="term" value="F:metal ion binding"/>
    <property type="evidence" value="ECO:0007669"/>
    <property type="project" value="UniProtKB-KW"/>
</dbReference>
<evidence type="ECO:0000256" key="7">
    <source>
        <dbReference type="SAM" id="Phobius"/>
    </source>
</evidence>
<keyword evidence="3 6" id="KW-0378">Hydrolase</keyword>
<dbReference type="AlphaFoldDB" id="A0A7S3VR09"/>
<evidence type="ECO:0000313" key="9">
    <source>
        <dbReference type="EMBL" id="CAE0499164.1"/>
    </source>
</evidence>
<accession>A0A7S3VR09</accession>